<name>A0A517P127_9BACT</name>
<dbReference type="Pfam" id="PF08843">
    <property type="entry name" value="AbiEii"/>
    <property type="match status" value="1"/>
</dbReference>
<dbReference type="InterPro" id="IPR014942">
    <property type="entry name" value="AbiEii"/>
</dbReference>
<evidence type="ECO:0000313" key="2">
    <source>
        <dbReference type="Proteomes" id="UP000319817"/>
    </source>
</evidence>
<protein>
    <recommendedName>
        <fullName evidence="3">Nucleotidyl transferase AbiEii/AbiGii toxin family protein</fullName>
    </recommendedName>
</protein>
<proteinExistence type="predicted"/>
<evidence type="ECO:0008006" key="3">
    <source>
        <dbReference type="Google" id="ProtNLM"/>
    </source>
</evidence>
<keyword evidence="2" id="KW-1185">Reference proteome</keyword>
<organism evidence="1 2">
    <name type="scientific">Stieleria marina</name>
    <dbReference type="NCBI Taxonomy" id="1930275"/>
    <lineage>
        <taxon>Bacteria</taxon>
        <taxon>Pseudomonadati</taxon>
        <taxon>Planctomycetota</taxon>
        <taxon>Planctomycetia</taxon>
        <taxon>Pirellulales</taxon>
        <taxon>Pirellulaceae</taxon>
        <taxon>Stieleria</taxon>
    </lineage>
</organism>
<dbReference type="AlphaFoldDB" id="A0A517P127"/>
<sequence length="215" mass="24378">MDSLANQSAEERRTYFEQAAIQHGRLSAQLMEKDFWVCWILRRLFTLPEIADHLTFKGGTSLSKVFNVIERFSEDVDVTVEREFLGFGGADEPEQASSNQEVERRIARLVSACESFVADRLQLTLEKAIAESLDHSDWTLTLDRENQSPRFQFPSAIVTGLSQYFAPSVKIELGARADPYPVDSATVHPYLKDVFPNLMDDSLVTVRVLDLARTF</sequence>
<accession>A0A517P127</accession>
<evidence type="ECO:0000313" key="1">
    <source>
        <dbReference type="EMBL" id="QDT13079.1"/>
    </source>
</evidence>
<gene>
    <name evidence="1" type="ORF">K239x_50950</name>
</gene>
<dbReference type="Gene3D" id="3.10.450.620">
    <property type="entry name" value="JHP933, nucleotidyltransferase-like core domain"/>
    <property type="match status" value="1"/>
</dbReference>
<dbReference type="Proteomes" id="UP000319817">
    <property type="component" value="Chromosome"/>
</dbReference>
<dbReference type="EMBL" id="CP036526">
    <property type="protein sequence ID" value="QDT13079.1"/>
    <property type="molecule type" value="Genomic_DNA"/>
</dbReference>
<reference evidence="1 2" key="1">
    <citation type="submission" date="2019-02" db="EMBL/GenBank/DDBJ databases">
        <title>Deep-cultivation of Planctomycetes and their phenomic and genomic characterization uncovers novel biology.</title>
        <authorList>
            <person name="Wiegand S."/>
            <person name="Jogler M."/>
            <person name="Boedeker C."/>
            <person name="Pinto D."/>
            <person name="Vollmers J."/>
            <person name="Rivas-Marin E."/>
            <person name="Kohn T."/>
            <person name="Peeters S.H."/>
            <person name="Heuer A."/>
            <person name="Rast P."/>
            <person name="Oberbeckmann S."/>
            <person name="Bunk B."/>
            <person name="Jeske O."/>
            <person name="Meyerdierks A."/>
            <person name="Storesund J.E."/>
            <person name="Kallscheuer N."/>
            <person name="Luecker S."/>
            <person name="Lage O.M."/>
            <person name="Pohl T."/>
            <person name="Merkel B.J."/>
            <person name="Hornburger P."/>
            <person name="Mueller R.-W."/>
            <person name="Bruemmer F."/>
            <person name="Labrenz M."/>
            <person name="Spormann A.M."/>
            <person name="Op den Camp H."/>
            <person name="Overmann J."/>
            <person name="Amann R."/>
            <person name="Jetten M.S.M."/>
            <person name="Mascher T."/>
            <person name="Medema M.H."/>
            <person name="Devos D.P."/>
            <person name="Kaster A.-K."/>
            <person name="Ovreas L."/>
            <person name="Rohde M."/>
            <person name="Galperin M.Y."/>
            <person name="Jogler C."/>
        </authorList>
    </citation>
    <scope>NUCLEOTIDE SEQUENCE [LARGE SCALE GENOMIC DNA]</scope>
    <source>
        <strain evidence="1 2">K23_9</strain>
    </source>
</reference>
<dbReference type="OrthoDB" id="9780929at2"/>